<evidence type="ECO:0000313" key="2">
    <source>
        <dbReference type="Proteomes" id="UP000198636"/>
    </source>
</evidence>
<dbReference type="Proteomes" id="UP000198636">
    <property type="component" value="Unassembled WGS sequence"/>
</dbReference>
<dbReference type="InterPro" id="IPR025374">
    <property type="entry name" value="DUF4364"/>
</dbReference>
<dbReference type="RefSeq" id="WP_091543265.1">
    <property type="nucleotide sequence ID" value="NZ_FMUS01000013.1"/>
</dbReference>
<dbReference type="OrthoDB" id="9783597at2"/>
<gene>
    <name evidence="1" type="ORF">SAMN03080606_02198</name>
</gene>
<sequence>MFVNSSQQLAENKLLLLYIFKKLDLPVTHSQVTDFILKNDIMNYFMFQQFLGELKESDFIEEEHKDNIQYYVITEKGRNTLKYFIDRIPPFSINKINQMLGVARNEFIKSSEVKADYIKLNEMEYLVSLKVIENEQPIIHLDLNVANSKQAKQICENWRNNAQNLYGKLINLLIE</sequence>
<name>A0A1G5I204_9FIRM</name>
<accession>A0A1G5I204</accession>
<protein>
    <recommendedName>
        <fullName evidence="3">DUF4364 domain-containing protein</fullName>
    </recommendedName>
</protein>
<dbReference type="EMBL" id="FMUS01000013">
    <property type="protein sequence ID" value="SCY69719.1"/>
    <property type="molecule type" value="Genomic_DNA"/>
</dbReference>
<dbReference type="Gene3D" id="1.10.10.10">
    <property type="entry name" value="Winged helix-like DNA-binding domain superfamily/Winged helix DNA-binding domain"/>
    <property type="match status" value="1"/>
</dbReference>
<evidence type="ECO:0000313" key="1">
    <source>
        <dbReference type="EMBL" id="SCY69719.1"/>
    </source>
</evidence>
<reference evidence="1 2" key="1">
    <citation type="submission" date="2016-10" db="EMBL/GenBank/DDBJ databases">
        <authorList>
            <person name="de Groot N.N."/>
        </authorList>
    </citation>
    <scope>NUCLEOTIDE SEQUENCE [LARGE SCALE GENOMIC DNA]</scope>
    <source>
        <strain evidence="1 2">DSM 18978</strain>
    </source>
</reference>
<dbReference type="STRING" id="1120976.SAMN03080606_02198"/>
<evidence type="ECO:0008006" key="3">
    <source>
        <dbReference type="Google" id="ProtNLM"/>
    </source>
</evidence>
<proteinExistence type="predicted"/>
<dbReference type="Pfam" id="PF14277">
    <property type="entry name" value="DUF4364"/>
    <property type="match status" value="1"/>
</dbReference>
<dbReference type="AlphaFoldDB" id="A0A1G5I204"/>
<dbReference type="InterPro" id="IPR036388">
    <property type="entry name" value="WH-like_DNA-bd_sf"/>
</dbReference>
<keyword evidence="2" id="KW-1185">Reference proteome</keyword>
<organism evidence="1 2">
    <name type="scientific">Alkaliphilus peptidifermentans DSM 18978</name>
    <dbReference type="NCBI Taxonomy" id="1120976"/>
    <lineage>
        <taxon>Bacteria</taxon>
        <taxon>Bacillati</taxon>
        <taxon>Bacillota</taxon>
        <taxon>Clostridia</taxon>
        <taxon>Peptostreptococcales</taxon>
        <taxon>Natronincolaceae</taxon>
        <taxon>Alkaliphilus</taxon>
    </lineage>
</organism>